<keyword evidence="3" id="KW-1185">Reference proteome</keyword>
<dbReference type="Pfam" id="PF22936">
    <property type="entry name" value="Pol_BBD"/>
    <property type="match status" value="1"/>
</dbReference>
<dbReference type="AlphaFoldDB" id="A0A0L6UIF2"/>
<feature type="domain" description="Retrovirus-related Pol polyprotein from transposon TNT 1-94-like beta-barrel" evidence="1">
    <location>
        <begin position="271"/>
        <end position="351"/>
    </location>
</feature>
<dbReference type="OrthoDB" id="2504565at2759"/>
<dbReference type="InterPro" id="IPR054722">
    <property type="entry name" value="PolX-like_BBD"/>
</dbReference>
<name>A0A0L6UIF2_9BASI</name>
<accession>A0A0L6UIF2</accession>
<dbReference type="VEuPathDB" id="FungiDB:VP01_62g20"/>
<sequence>MDKLNTVLYKTAIESIPLLTQENYSMWRSRVVNLLDLLKIKDAVLNGKRALSSSEELILRTVLAAKLDANIHSNVVDHSNKENGIEIWKKISEYFASTQSANRARVWNNFSLLNYDDNDVNGFITKVRAAIEKMHEVGINIDIDVIGYEIIKKFPKTPELNSISSAITHSGKEMTPDLVLDHLRLHANKQSIETGSSGTTQQVSLFTDHSSTKCKPNAHNTRAPHPAHRCWMVYPHLRPASGSNYNREKNNQAEHSVSSFHSYLSYPSKNFVLDSGSSAHMTSNVNLFFALKLQEKGIVRTSSGNESLKIKGSGSIKLSNSRGDFILNNVLYVPELCVNLLSVRCLVADGFNVFFDKNSFSINKNNTICMDGHYVNNLPTIEFNNLTHECMFSSGEMLHKALGHVSYRRLRQKLCIPVKDSPACEACAVSKITRGSFHTRHSKASKPFEELHLDIVGPISPSSREGHRVLNNQGKIINSKHLKFLDFESTPGEEEDFVIGDDFNDSEPTQSTTAISDPMDEDVDLESVVFLSYWGSGIFPKGHAIRKSC</sequence>
<proteinExistence type="predicted"/>
<comment type="caution">
    <text evidence="2">The sequence shown here is derived from an EMBL/GenBank/DDBJ whole genome shotgun (WGS) entry which is preliminary data.</text>
</comment>
<evidence type="ECO:0000313" key="2">
    <source>
        <dbReference type="EMBL" id="KNZ47585.1"/>
    </source>
</evidence>
<reference evidence="2 3" key="1">
    <citation type="submission" date="2015-08" db="EMBL/GenBank/DDBJ databases">
        <title>Next Generation Sequencing and Analysis of the Genome of Puccinia sorghi L Schw, the Causal Agent of Maize Common Rust.</title>
        <authorList>
            <person name="Rochi L."/>
            <person name="Burguener G."/>
            <person name="Darino M."/>
            <person name="Turjanski A."/>
            <person name="Kreff E."/>
            <person name="Dieguez M.J."/>
            <person name="Sacco F."/>
        </authorList>
    </citation>
    <scope>NUCLEOTIDE SEQUENCE [LARGE SCALE GENOMIC DNA]</scope>
    <source>
        <strain evidence="2 3">RO10H11247</strain>
    </source>
</reference>
<dbReference type="Pfam" id="PF14223">
    <property type="entry name" value="Retrotran_gag_2"/>
    <property type="match status" value="1"/>
</dbReference>
<protein>
    <recommendedName>
        <fullName evidence="1">Retrovirus-related Pol polyprotein from transposon TNT 1-94-like beta-barrel domain-containing protein</fullName>
    </recommendedName>
</protein>
<evidence type="ECO:0000259" key="1">
    <source>
        <dbReference type="Pfam" id="PF22936"/>
    </source>
</evidence>
<organism evidence="2 3">
    <name type="scientific">Puccinia sorghi</name>
    <dbReference type="NCBI Taxonomy" id="27349"/>
    <lineage>
        <taxon>Eukaryota</taxon>
        <taxon>Fungi</taxon>
        <taxon>Dikarya</taxon>
        <taxon>Basidiomycota</taxon>
        <taxon>Pucciniomycotina</taxon>
        <taxon>Pucciniomycetes</taxon>
        <taxon>Pucciniales</taxon>
        <taxon>Pucciniaceae</taxon>
        <taxon>Puccinia</taxon>
    </lineage>
</organism>
<evidence type="ECO:0000313" key="3">
    <source>
        <dbReference type="Proteomes" id="UP000037035"/>
    </source>
</evidence>
<dbReference type="Proteomes" id="UP000037035">
    <property type="component" value="Unassembled WGS sequence"/>
</dbReference>
<dbReference type="EMBL" id="LAVV01011608">
    <property type="protein sequence ID" value="KNZ47585.1"/>
    <property type="molecule type" value="Genomic_DNA"/>
</dbReference>
<gene>
    <name evidence="2" type="ORF">VP01_62g20</name>
</gene>